<sequence>MREMPPARKPSRRADNPSQAKSWRSAEARRSPAQVQLVSALRLASKALAFRRGLLGNRRTTCDSPQDVASMLYKDGCVSSAM</sequence>
<reference evidence="2" key="2">
    <citation type="submission" date="2023-05" db="EMBL/GenBank/DDBJ databases">
        <authorList>
            <consortium name="Lawrence Berkeley National Laboratory"/>
            <person name="Steindorff A."/>
            <person name="Hensen N."/>
            <person name="Bonometti L."/>
            <person name="Westerberg I."/>
            <person name="Brannstrom I.O."/>
            <person name="Guillou S."/>
            <person name="Cros-Aarteil S."/>
            <person name="Calhoun S."/>
            <person name="Haridas S."/>
            <person name="Kuo A."/>
            <person name="Mondo S."/>
            <person name="Pangilinan J."/>
            <person name="Riley R."/>
            <person name="Labutti K."/>
            <person name="Andreopoulos B."/>
            <person name="Lipzen A."/>
            <person name="Chen C."/>
            <person name="Yanf M."/>
            <person name="Daum C."/>
            <person name="Ng V."/>
            <person name="Clum A."/>
            <person name="Ohm R."/>
            <person name="Martin F."/>
            <person name="Silar P."/>
            <person name="Natvig D."/>
            <person name="Lalanne C."/>
            <person name="Gautier V."/>
            <person name="Ament-Velasquez S.L."/>
            <person name="Kruys A."/>
            <person name="Hutchinson M.I."/>
            <person name="Powell A.J."/>
            <person name="Barry K."/>
            <person name="Miller A.N."/>
            <person name="Grigoriev I.V."/>
            <person name="Debuchy R."/>
            <person name="Gladieux P."/>
            <person name="Thoren M.H."/>
            <person name="Johannesson H."/>
        </authorList>
    </citation>
    <scope>NUCLEOTIDE SEQUENCE</scope>
    <source>
        <strain evidence="2">CBS 892.96</strain>
    </source>
</reference>
<evidence type="ECO:0000313" key="3">
    <source>
        <dbReference type="Proteomes" id="UP001302321"/>
    </source>
</evidence>
<reference evidence="2" key="1">
    <citation type="journal article" date="2023" name="Mol. Phylogenet. Evol.">
        <title>Genome-scale phylogeny and comparative genomics of the fungal order Sordariales.</title>
        <authorList>
            <person name="Hensen N."/>
            <person name="Bonometti L."/>
            <person name="Westerberg I."/>
            <person name="Brannstrom I.O."/>
            <person name="Guillou S."/>
            <person name="Cros-Aarteil S."/>
            <person name="Calhoun S."/>
            <person name="Haridas S."/>
            <person name="Kuo A."/>
            <person name="Mondo S."/>
            <person name="Pangilinan J."/>
            <person name="Riley R."/>
            <person name="LaButti K."/>
            <person name="Andreopoulos B."/>
            <person name="Lipzen A."/>
            <person name="Chen C."/>
            <person name="Yan M."/>
            <person name="Daum C."/>
            <person name="Ng V."/>
            <person name="Clum A."/>
            <person name="Steindorff A."/>
            <person name="Ohm R.A."/>
            <person name="Martin F."/>
            <person name="Silar P."/>
            <person name="Natvig D.O."/>
            <person name="Lalanne C."/>
            <person name="Gautier V."/>
            <person name="Ament-Velasquez S.L."/>
            <person name="Kruys A."/>
            <person name="Hutchinson M.I."/>
            <person name="Powell A.J."/>
            <person name="Barry K."/>
            <person name="Miller A.N."/>
            <person name="Grigoriev I.V."/>
            <person name="Debuchy R."/>
            <person name="Gladieux P."/>
            <person name="Hiltunen Thoren M."/>
            <person name="Johannesson H."/>
        </authorList>
    </citation>
    <scope>NUCLEOTIDE SEQUENCE</scope>
    <source>
        <strain evidence="2">CBS 892.96</strain>
    </source>
</reference>
<protein>
    <submittedName>
        <fullName evidence="2">Uncharacterized protein</fullName>
    </submittedName>
</protein>
<dbReference type="AlphaFoldDB" id="A0AAN6VYF0"/>
<feature type="region of interest" description="Disordered" evidence="1">
    <location>
        <begin position="1"/>
        <end position="31"/>
    </location>
</feature>
<evidence type="ECO:0000256" key="1">
    <source>
        <dbReference type="SAM" id="MobiDB-lite"/>
    </source>
</evidence>
<organism evidence="2 3">
    <name type="scientific">Triangularia setosa</name>
    <dbReference type="NCBI Taxonomy" id="2587417"/>
    <lineage>
        <taxon>Eukaryota</taxon>
        <taxon>Fungi</taxon>
        <taxon>Dikarya</taxon>
        <taxon>Ascomycota</taxon>
        <taxon>Pezizomycotina</taxon>
        <taxon>Sordariomycetes</taxon>
        <taxon>Sordariomycetidae</taxon>
        <taxon>Sordariales</taxon>
        <taxon>Podosporaceae</taxon>
        <taxon>Triangularia</taxon>
    </lineage>
</organism>
<dbReference type="Proteomes" id="UP001302321">
    <property type="component" value="Unassembled WGS sequence"/>
</dbReference>
<accession>A0AAN6VYF0</accession>
<proteinExistence type="predicted"/>
<comment type="caution">
    <text evidence="2">The sequence shown here is derived from an EMBL/GenBank/DDBJ whole genome shotgun (WGS) entry which is preliminary data.</text>
</comment>
<name>A0AAN6VYF0_9PEZI</name>
<keyword evidence="3" id="KW-1185">Reference proteome</keyword>
<dbReference type="EMBL" id="MU866520">
    <property type="protein sequence ID" value="KAK4171701.1"/>
    <property type="molecule type" value="Genomic_DNA"/>
</dbReference>
<evidence type="ECO:0000313" key="2">
    <source>
        <dbReference type="EMBL" id="KAK4171701.1"/>
    </source>
</evidence>
<gene>
    <name evidence="2" type="ORF">QBC36DRAFT_339480</name>
</gene>